<protein>
    <submittedName>
        <fullName evidence="1">MerR family transcriptional regulator</fullName>
    </submittedName>
</protein>
<evidence type="ECO:0000313" key="2">
    <source>
        <dbReference type="Proteomes" id="UP001149860"/>
    </source>
</evidence>
<dbReference type="Proteomes" id="UP001149860">
    <property type="component" value="Chromosome"/>
</dbReference>
<dbReference type="EMBL" id="CP168151">
    <property type="protein sequence ID" value="XFD38771.1"/>
    <property type="molecule type" value="Genomic_DNA"/>
</dbReference>
<accession>A0ACD5DBN3</accession>
<reference evidence="1" key="1">
    <citation type="submission" date="2024-08" db="EMBL/GenBank/DDBJ databases">
        <title>Lentilactobacillus sp. nov., isolated from tree bark.</title>
        <authorList>
            <person name="Phuengjayaem S."/>
            <person name="Tanasupawat S."/>
        </authorList>
    </citation>
    <scope>NUCLEOTIDE SEQUENCE</scope>
    <source>
        <strain evidence="1">SPB1-3</strain>
    </source>
</reference>
<gene>
    <name evidence="1" type="ORF">O0236_004875</name>
</gene>
<organism evidence="1 2">
    <name type="scientific">Lentilactobacillus terminaliae</name>
    <dbReference type="NCBI Taxonomy" id="3003483"/>
    <lineage>
        <taxon>Bacteria</taxon>
        <taxon>Bacillati</taxon>
        <taxon>Bacillota</taxon>
        <taxon>Bacilli</taxon>
        <taxon>Lactobacillales</taxon>
        <taxon>Lactobacillaceae</taxon>
        <taxon>Lentilactobacillus</taxon>
    </lineage>
</organism>
<name>A0ACD5DBN3_9LACO</name>
<keyword evidence="2" id="KW-1185">Reference proteome</keyword>
<proteinExistence type="predicted"/>
<evidence type="ECO:0000313" key="1">
    <source>
        <dbReference type="EMBL" id="XFD38771.1"/>
    </source>
</evidence>
<sequence length="127" mass="14902">MSEKELRRSLSVLPIGTVMKLTDLSARQIRYYEEQGLVMPERNDGNRRMYSLNDIDRILEIKDYLDDGLNISGIKEVYKKQQQLEDEKKNHQDTQLTDSDVRRILEDEFLHISGLMPPSSTFNNQKL</sequence>